<dbReference type="Proteomes" id="UP000186303">
    <property type="component" value="Chromosome 1"/>
</dbReference>
<comment type="similarity">
    <text evidence="2">Belongs to the mitochondrion-specific ribosomal protein mS23 family.</text>
</comment>
<dbReference type="Pfam" id="PF13741">
    <property type="entry name" value="MRP-S25"/>
    <property type="match status" value="1"/>
</dbReference>
<feature type="region of interest" description="Disordered" evidence="8">
    <location>
        <begin position="275"/>
        <end position="298"/>
    </location>
</feature>
<feature type="region of interest" description="Disordered" evidence="8">
    <location>
        <begin position="229"/>
        <end position="253"/>
    </location>
</feature>
<evidence type="ECO:0000256" key="3">
    <source>
        <dbReference type="ARBA" id="ARBA00022980"/>
    </source>
</evidence>
<keyword evidence="10" id="KW-1185">Reference proteome</keyword>
<evidence type="ECO:0000256" key="8">
    <source>
        <dbReference type="SAM" id="MobiDB-lite"/>
    </source>
</evidence>
<dbReference type="OrthoDB" id="5542239at2759"/>
<feature type="compositionally biased region" description="Low complexity" evidence="8">
    <location>
        <begin position="281"/>
        <end position="298"/>
    </location>
</feature>
<dbReference type="PANTHER" id="PTHR37799">
    <property type="entry name" value="37S RIBOSOMAL PROTEIN S25, MITOCHONDRIAL"/>
    <property type="match status" value="1"/>
</dbReference>
<gene>
    <name evidence="9" type="ORF">MSYG_0755</name>
</gene>
<dbReference type="AlphaFoldDB" id="A0A1M8A246"/>
<accession>A0A1M8A246</accession>
<dbReference type="VEuPathDB" id="FungiDB:MSYG_0755"/>
<protein>
    <recommendedName>
        <fullName evidence="6">Small ribosomal subunit protein mS23</fullName>
    </recommendedName>
    <alternativeName>
        <fullName evidence="7">37S ribosomal protein S25, mitochondrial</fullName>
    </alternativeName>
</protein>
<keyword evidence="4" id="KW-0496">Mitochondrion</keyword>
<comment type="subcellular location">
    <subcellularLocation>
        <location evidence="1">Mitochondrion</location>
    </subcellularLocation>
</comment>
<feature type="compositionally biased region" description="Low complexity" evidence="8">
    <location>
        <begin position="230"/>
        <end position="246"/>
    </location>
</feature>
<proteinExistence type="inferred from homology"/>
<dbReference type="PANTHER" id="PTHR37799:SF1">
    <property type="entry name" value="SMALL RIBOSOMAL SUBUNIT PROTEIN MS23"/>
    <property type="match status" value="1"/>
</dbReference>
<dbReference type="EMBL" id="LT671821">
    <property type="protein sequence ID" value="SHO76417.1"/>
    <property type="molecule type" value="Genomic_DNA"/>
</dbReference>
<keyword evidence="5" id="KW-0687">Ribonucleoprotein</keyword>
<feature type="region of interest" description="Disordered" evidence="8">
    <location>
        <begin position="33"/>
        <end position="86"/>
    </location>
</feature>
<dbReference type="GO" id="GO:0003735">
    <property type="term" value="F:structural constituent of ribosome"/>
    <property type="evidence" value="ECO:0007669"/>
    <property type="project" value="InterPro"/>
</dbReference>
<dbReference type="GO" id="GO:0005763">
    <property type="term" value="C:mitochondrial small ribosomal subunit"/>
    <property type="evidence" value="ECO:0007669"/>
    <property type="project" value="InterPro"/>
</dbReference>
<evidence type="ECO:0000256" key="1">
    <source>
        <dbReference type="ARBA" id="ARBA00004173"/>
    </source>
</evidence>
<dbReference type="OMA" id="QAYHNTL"/>
<dbReference type="STRING" id="1230383.A0A1M8A246"/>
<evidence type="ECO:0000256" key="2">
    <source>
        <dbReference type="ARBA" id="ARBA00009864"/>
    </source>
</evidence>
<dbReference type="InterPro" id="IPR016939">
    <property type="entry name" value="Ribosomal_mS23_fun"/>
</dbReference>
<evidence type="ECO:0000313" key="10">
    <source>
        <dbReference type="Proteomes" id="UP000186303"/>
    </source>
</evidence>
<evidence type="ECO:0000256" key="7">
    <source>
        <dbReference type="ARBA" id="ARBA00035421"/>
    </source>
</evidence>
<reference evidence="10" key="1">
    <citation type="journal article" date="2017" name="Nucleic Acids Res.">
        <title>Proteogenomics produces comprehensive and highly accurate protein-coding gene annotation in a complete genome assembly of Malassezia sympodialis.</title>
        <authorList>
            <person name="Zhu Y."/>
            <person name="Engstroem P.G."/>
            <person name="Tellgren-Roth C."/>
            <person name="Baudo C.D."/>
            <person name="Kennell J.C."/>
            <person name="Sun S."/>
            <person name="Billmyre R.B."/>
            <person name="Schroeder M.S."/>
            <person name="Andersson A."/>
            <person name="Holm T."/>
            <person name="Sigurgeirsson B."/>
            <person name="Wu G."/>
            <person name="Sankaranarayanan S.R."/>
            <person name="Siddharthan R."/>
            <person name="Sanyal K."/>
            <person name="Lundeberg J."/>
            <person name="Nystedt B."/>
            <person name="Boekhout T."/>
            <person name="Dawson T.L. Jr."/>
            <person name="Heitman J."/>
            <person name="Scheynius A."/>
            <person name="Lehtioe J."/>
        </authorList>
    </citation>
    <scope>NUCLEOTIDE SEQUENCE [LARGE SCALE GENOMIC DNA]</scope>
    <source>
        <strain evidence="10">ATCC 42132</strain>
    </source>
</reference>
<evidence type="ECO:0000256" key="6">
    <source>
        <dbReference type="ARBA" id="ARBA00035137"/>
    </source>
</evidence>
<keyword evidence="3 9" id="KW-0689">Ribosomal protein</keyword>
<evidence type="ECO:0000313" key="9">
    <source>
        <dbReference type="EMBL" id="SHO76417.1"/>
    </source>
</evidence>
<evidence type="ECO:0000256" key="5">
    <source>
        <dbReference type="ARBA" id="ARBA00023274"/>
    </source>
</evidence>
<name>A0A1M8A246_MALS4</name>
<sequence>MPRRIPNQVTQTVGRLLQGGYMKAPPAWYEATLRHPPLVPPPHHTRQRPDEDLPRSLQGSTLRQPHERAAAIGGRSKLNSRKKIRSQMPPLRPQPIVYEADRIRRQFFRDHPWEATRPQTLVEMDYTLENSPVPEIPAGTWPELSAWSRMNPTVEDVIQCTLKTREVGGVSLSDAYRRTIASYHAIQAERELRMRYANLEARSLGADMGLSETERGFLKEGRELDKWAVSSTGTGSLDSSSSAGTTARGQRVKRAHTEFTGGDLYMAAASSVSHGQGAVVGPTSGSDGAAAPADASSLPDDYLGIGASLHR</sequence>
<evidence type="ECO:0000256" key="4">
    <source>
        <dbReference type="ARBA" id="ARBA00023128"/>
    </source>
</evidence>
<organism evidence="9 10">
    <name type="scientific">Malassezia sympodialis (strain ATCC 42132)</name>
    <name type="common">Atopic eczema-associated yeast</name>
    <dbReference type="NCBI Taxonomy" id="1230383"/>
    <lineage>
        <taxon>Eukaryota</taxon>
        <taxon>Fungi</taxon>
        <taxon>Dikarya</taxon>
        <taxon>Basidiomycota</taxon>
        <taxon>Ustilaginomycotina</taxon>
        <taxon>Malasseziomycetes</taxon>
        <taxon>Malasseziales</taxon>
        <taxon>Malasseziaceae</taxon>
        <taxon>Malassezia</taxon>
    </lineage>
</organism>